<proteinExistence type="predicted"/>
<protein>
    <submittedName>
        <fullName evidence="1">---NA</fullName>
    </submittedName>
</protein>
<dbReference type="AlphaFoldDB" id="A0A6S7KJL3"/>
<dbReference type="OrthoDB" id="10260758at2759"/>
<name>A0A6S7KJL3_PARCT</name>
<sequence>LDSFTLIEIGKAALRNGELQIAEQSFGKAIRKEKLGEHRTKQNPEAYYYLADVLEKKAGKDEVELGQKQRLLLQAASLYNFVDNCLKSGSVVGDFVEKTSRSLPSKLKDVEDSLVLNIGGNPARCHFN</sequence>
<feature type="non-terminal residue" evidence="1">
    <location>
        <position position="1"/>
    </location>
</feature>
<dbReference type="EMBL" id="CACRXK020045488">
    <property type="protein sequence ID" value="CAB4046076.1"/>
    <property type="molecule type" value="Genomic_DNA"/>
</dbReference>
<dbReference type="Proteomes" id="UP001152795">
    <property type="component" value="Unassembled WGS sequence"/>
</dbReference>
<feature type="non-terminal residue" evidence="1">
    <location>
        <position position="128"/>
    </location>
</feature>
<evidence type="ECO:0000313" key="1">
    <source>
        <dbReference type="EMBL" id="CAB4046076.1"/>
    </source>
</evidence>
<comment type="caution">
    <text evidence="1">The sequence shown here is derived from an EMBL/GenBank/DDBJ whole genome shotgun (WGS) entry which is preliminary data.</text>
</comment>
<keyword evidence="2" id="KW-1185">Reference proteome</keyword>
<evidence type="ECO:0000313" key="2">
    <source>
        <dbReference type="Proteomes" id="UP001152795"/>
    </source>
</evidence>
<accession>A0A6S7KJL3</accession>
<gene>
    <name evidence="1" type="ORF">PACLA_8A078788</name>
</gene>
<organism evidence="1 2">
    <name type="scientific">Paramuricea clavata</name>
    <name type="common">Red gorgonian</name>
    <name type="synonym">Violescent sea-whip</name>
    <dbReference type="NCBI Taxonomy" id="317549"/>
    <lineage>
        <taxon>Eukaryota</taxon>
        <taxon>Metazoa</taxon>
        <taxon>Cnidaria</taxon>
        <taxon>Anthozoa</taxon>
        <taxon>Octocorallia</taxon>
        <taxon>Malacalcyonacea</taxon>
        <taxon>Plexauridae</taxon>
        <taxon>Paramuricea</taxon>
    </lineage>
</organism>
<reference evidence="1" key="1">
    <citation type="submission" date="2020-04" db="EMBL/GenBank/DDBJ databases">
        <authorList>
            <person name="Alioto T."/>
            <person name="Alioto T."/>
            <person name="Gomez Garrido J."/>
        </authorList>
    </citation>
    <scope>NUCLEOTIDE SEQUENCE</scope>
    <source>
        <strain evidence="1">A484AB</strain>
    </source>
</reference>